<accession>A0A1G5EPT8</accession>
<dbReference type="SMART" id="SM00052">
    <property type="entry name" value="EAL"/>
    <property type="match status" value="1"/>
</dbReference>
<gene>
    <name evidence="5" type="ORF">SAMN05216233_106147</name>
</gene>
<dbReference type="SMART" id="SM00448">
    <property type="entry name" value="REC"/>
    <property type="match status" value="1"/>
</dbReference>
<feature type="modified residue" description="4-aspartylphosphate" evidence="1">
    <location>
        <position position="54"/>
    </location>
</feature>
<dbReference type="Pfam" id="PF00563">
    <property type="entry name" value="EAL"/>
    <property type="match status" value="1"/>
</dbReference>
<dbReference type="InterPro" id="IPR001789">
    <property type="entry name" value="Sig_transdc_resp-reg_receiver"/>
</dbReference>
<dbReference type="PROSITE" id="PS50887">
    <property type="entry name" value="GGDEF"/>
    <property type="match status" value="1"/>
</dbReference>
<name>A0A1G5EPT8_9BACT</name>
<dbReference type="InterPro" id="IPR029787">
    <property type="entry name" value="Nucleotide_cyclase"/>
</dbReference>
<dbReference type="NCBIfam" id="TIGR00254">
    <property type="entry name" value="GGDEF"/>
    <property type="match status" value="1"/>
</dbReference>
<dbReference type="InterPro" id="IPR043128">
    <property type="entry name" value="Rev_trsase/Diguanyl_cyclase"/>
</dbReference>
<dbReference type="CDD" id="cd01948">
    <property type="entry name" value="EAL"/>
    <property type="match status" value="1"/>
</dbReference>
<dbReference type="Gene3D" id="3.30.70.270">
    <property type="match status" value="1"/>
</dbReference>
<dbReference type="PANTHER" id="PTHR44757">
    <property type="entry name" value="DIGUANYLATE CYCLASE DGCP"/>
    <property type="match status" value="1"/>
</dbReference>
<dbReference type="PROSITE" id="PS50883">
    <property type="entry name" value="EAL"/>
    <property type="match status" value="1"/>
</dbReference>
<feature type="domain" description="EAL" evidence="3">
    <location>
        <begin position="441"/>
        <end position="692"/>
    </location>
</feature>
<keyword evidence="6" id="KW-1185">Reference proteome</keyword>
<dbReference type="InterPro" id="IPR052155">
    <property type="entry name" value="Biofilm_reg_signaling"/>
</dbReference>
<dbReference type="NCBIfam" id="TIGR00229">
    <property type="entry name" value="sensory_box"/>
    <property type="match status" value="1"/>
</dbReference>
<dbReference type="GO" id="GO:0006355">
    <property type="term" value="P:regulation of DNA-templated transcription"/>
    <property type="evidence" value="ECO:0007669"/>
    <property type="project" value="InterPro"/>
</dbReference>
<dbReference type="InterPro" id="IPR001633">
    <property type="entry name" value="EAL_dom"/>
</dbReference>
<reference evidence="5 6" key="1">
    <citation type="submission" date="2016-10" db="EMBL/GenBank/DDBJ databases">
        <authorList>
            <person name="de Groot N.N."/>
        </authorList>
    </citation>
    <scope>NUCLEOTIDE SEQUENCE [LARGE SCALE GENOMIC DNA]</scope>
    <source>
        <strain evidence="5 6">AA1</strain>
    </source>
</reference>
<dbReference type="InterPro" id="IPR000160">
    <property type="entry name" value="GGDEF_dom"/>
</dbReference>
<dbReference type="SUPFAM" id="SSF55785">
    <property type="entry name" value="PYP-like sensor domain (PAS domain)"/>
    <property type="match status" value="1"/>
</dbReference>
<dbReference type="InterPro" id="IPR035965">
    <property type="entry name" value="PAS-like_dom_sf"/>
</dbReference>
<dbReference type="OrthoDB" id="9759431at2"/>
<dbReference type="Pfam" id="PF00072">
    <property type="entry name" value="Response_reg"/>
    <property type="match status" value="1"/>
</dbReference>
<dbReference type="SUPFAM" id="SSF141868">
    <property type="entry name" value="EAL domain-like"/>
    <property type="match status" value="1"/>
</dbReference>
<evidence type="ECO:0000313" key="5">
    <source>
        <dbReference type="EMBL" id="SCY28989.1"/>
    </source>
</evidence>
<dbReference type="Pfam" id="PF00990">
    <property type="entry name" value="GGDEF"/>
    <property type="match status" value="1"/>
</dbReference>
<dbReference type="InterPro" id="IPR035919">
    <property type="entry name" value="EAL_sf"/>
</dbReference>
<dbReference type="GO" id="GO:0000160">
    <property type="term" value="P:phosphorelay signal transduction system"/>
    <property type="evidence" value="ECO:0007669"/>
    <property type="project" value="InterPro"/>
</dbReference>
<evidence type="ECO:0000259" key="3">
    <source>
        <dbReference type="PROSITE" id="PS50883"/>
    </source>
</evidence>
<dbReference type="Proteomes" id="UP000198870">
    <property type="component" value="Unassembled WGS sequence"/>
</dbReference>
<keyword evidence="1" id="KW-0597">Phosphoprotein</keyword>
<evidence type="ECO:0000313" key="6">
    <source>
        <dbReference type="Proteomes" id="UP000198870"/>
    </source>
</evidence>
<organism evidence="5 6">
    <name type="scientific">Desulfoluna spongiiphila</name>
    <dbReference type="NCBI Taxonomy" id="419481"/>
    <lineage>
        <taxon>Bacteria</taxon>
        <taxon>Pseudomonadati</taxon>
        <taxon>Thermodesulfobacteriota</taxon>
        <taxon>Desulfobacteria</taxon>
        <taxon>Desulfobacterales</taxon>
        <taxon>Desulfolunaceae</taxon>
        <taxon>Desulfoluna</taxon>
    </lineage>
</organism>
<dbReference type="InterPro" id="IPR011006">
    <property type="entry name" value="CheY-like_superfamily"/>
</dbReference>
<dbReference type="PROSITE" id="PS50110">
    <property type="entry name" value="RESPONSE_REGULATORY"/>
    <property type="match status" value="1"/>
</dbReference>
<sequence length="702" mass="77189">MEKPTLLIIDDIPSNIDVLGTILMEDYIIQAATSGEEGLGIAQEGSGPDLILLDVMMPGMDGYEVLSRLKVHEATRHIPVIMVTACTDAADETKGFRLGCADYLHKPVTPLIVQSRVRTQVEVKRGRDALAASLKTSRADSLRQGRFLGGLFDHSPQGILLLDEAHAIVRANQAFCDLFGYRACDLEGQAEPMNTVPVAEAEAYGALLETIDARGRFKGEGVRMRVDGTPLSVSIAGCRVDVENQSGGIFLIYEDITDRKLAEKRLTHQAYHDALTGIDNRLAFVEGLKGVLKENRRVNRCCVMLLDLDRFKSVNDSLGHPVGDALLQVVSRRFTQCLRDRDTVARIGGDEFAVLLRETRDASEVEGISRRLLDAASSPFEIDGQVLHIGASIGVVFDLSGYTDPDTVIRDADLAMYEAKASGRGRFTLFDSTLHEKAVHRLEIERELRDAFVRGEFEFYYQPILTLPEGPVERFEALIRWNHPEKGVLAPAAFLSVLEEAGLSTALRRWVVEAAAQTLASWGADFPGRILNINLTASQLGDPELCPFITEVFGRYGASPDRLVVEITETDFMEGRPMAEANLNRLREAGVRIAIDDFGTGYSSLAYLHRYRIDTLKIDRSFITRIDQDGLSIISAIASISQKLGVSVVAEGIEEPAQLDAVMRAGCTHAQGYLISRPMPLERATCSERGRAGWLCAVSSNH</sequence>
<dbReference type="SUPFAM" id="SSF55073">
    <property type="entry name" value="Nucleotide cyclase"/>
    <property type="match status" value="1"/>
</dbReference>
<dbReference type="CDD" id="cd01949">
    <property type="entry name" value="GGDEF"/>
    <property type="match status" value="1"/>
</dbReference>
<evidence type="ECO:0000256" key="1">
    <source>
        <dbReference type="PROSITE-ProRule" id="PRU00169"/>
    </source>
</evidence>
<dbReference type="Pfam" id="PF00989">
    <property type="entry name" value="PAS"/>
    <property type="match status" value="1"/>
</dbReference>
<dbReference type="Gene3D" id="3.40.50.2300">
    <property type="match status" value="1"/>
</dbReference>
<dbReference type="InterPro" id="IPR000014">
    <property type="entry name" value="PAS"/>
</dbReference>
<dbReference type="InterPro" id="IPR013767">
    <property type="entry name" value="PAS_fold"/>
</dbReference>
<dbReference type="CDD" id="cd00130">
    <property type="entry name" value="PAS"/>
    <property type="match status" value="1"/>
</dbReference>
<evidence type="ECO:0000259" key="4">
    <source>
        <dbReference type="PROSITE" id="PS50887"/>
    </source>
</evidence>
<dbReference type="RefSeq" id="WP_092210585.1">
    <property type="nucleotide sequence ID" value="NZ_FMUX01000006.1"/>
</dbReference>
<dbReference type="SMART" id="SM00091">
    <property type="entry name" value="PAS"/>
    <property type="match status" value="1"/>
</dbReference>
<dbReference type="SUPFAM" id="SSF52172">
    <property type="entry name" value="CheY-like"/>
    <property type="match status" value="1"/>
</dbReference>
<dbReference type="PANTHER" id="PTHR44757:SF2">
    <property type="entry name" value="BIOFILM ARCHITECTURE MAINTENANCE PROTEIN MBAA"/>
    <property type="match status" value="1"/>
</dbReference>
<dbReference type="Gene3D" id="3.30.450.20">
    <property type="entry name" value="PAS domain"/>
    <property type="match status" value="1"/>
</dbReference>
<dbReference type="SMART" id="SM00267">
    <property type="entry name" value="GGDEF"/>
    <property type="match status" value="1"/>
</dbReference>
<dbReference type="EMBL" id="FMUX01000006">
    <property type="protein sequence ID" value="SCY28989.1"/>
    <property type="molecule type" value="Genomic_DNA"/>
</dbReference>
<dbReference type="AlphaFoldDB" id="A0A1G5EPT8"/>
<protein>
    <submittedName>
        <fullName evidence="5">Response regulator receiver modulated diguanylate cyclase/phosphodiesterase with PAS/PAC sensor(S)</fullName>
    </submittedName>
</protein>
<proteinExistence type="predicted"/>
<dbReference type="Gene3D" id="3.20.20.450">
    <property type="entry name" value="EAL domain"/>
    <property type="match status" value="1"/>
</dbReference>
<dbReference type="STRING" id="419481.SAMN05216233_106147"/>
<evidence type="ECO:0000259" key="2">
    <source>
        <dbReference type="PROSITE" id="PS50110"/>
    </source>
</evidence>
<feature type="domain" description="GGDEF" evidence="4">
    <location>
        <begin position="299"/>
        <end position="432"/>
    </location>
</feature>
<feature type="domain" description="Response regulatory" evidence="2">
    <location>
        <begin position="5"/>
        <end position="121"/>
    </location>
</feature>